<evidence type="ECO:0000259" key="7">
    <source>
        <dbReference type="Pfam" id="PF22468"/>
    </source>
</evidence>
<keyword evidence="3" id="KW-0808">Transferase</keyword>
<dbReference type="GO" id="GO:0009090">
    <property type="term" value="P:homoserine biosynthetic process"/>
    <property type="evidence" value="ECO:0007669"/>
    <property type="project" value="TreeGrafter"/>
</dbReference>
<dbReference type="AlphaFoldDB" id="A0AAN9JA84"/>
<evidence type="ECO:0000256" key="6">
    <source>
        <dbReference type="ARBA" id="ARBA00034478"/>
    </source>
</evidence>
<dbReference type="GO" id="GO:0004412">
    <property type="term" value="F:homoserine dehydrogenase activity"/>
    <property type="evidence" value="ECO:0007669"/>
    <property type="project" value="InterPro"/>
</dbReference>
<dbReference type="PANTHER" id="PTHR43070">
    <property type="match status" value="1"/>
</dbReference>
<evidence type="ECO:0000256" key="3">
    <source>
        <dbReference type="ARBA" id="ARBA00022777"/>
    </source>
</evidence>
<feature type="domain" description="Aspartokinase ACT" evidence="7">
    <location>
        <begin position="4"/>
        <end position="59"/>
    </location>
</feature>
<evidence type="ECO:0000256" key="5">
    <source>
        <dbReference type="ARBA" id="ARBA00022857"/>
    </source>
</evidence>
<dbReference type="InterPro" id="IPR045865">
    <property type="entry name" value="ACT-like_dom_sf"/>
</dbReference>
<dbReference type="EC" id="2.7.2.4" evidence="1"/>
<keyword evidence="5" id="KW-0521">NADP</keyword>
<sequence length="94" mass="9886">MGLSGMAGVLGTTSAIFGAVKDVGADVIMIPQASSEHFMCFAVPEKEVEAVAEALQSVFHSALDAECLSHVPNPVPIHPDDNFNLIESNSSFQL</sequence>
<dbReference type="PANTHER" id="PTHR43070:SF5">
    <property type="entry name" value="HOMOSERINE DEHYDROGENASE"/>
    <property type="match status" value="1"/>
</dbReference>
<evidence type="ECO:0000256" key="1">
    <source>
        <dbReference type="ARBA" id="ARBA00013059"/>
    </source>
</evidence>
<dbReference type="GO" id="GO:0005524">
    <property type="term" value="F:ATP binding"/>
    <property type="evidence" value="ECO:0007669"/>
    <property type="project" value="UniProtKB-KW"/>
</dbReference>
<evidence type="ECO:0000313" key="8">
    <source>
        <dbReference type="EMBL" id="KAK7295227.1"/>
    </source>
</evidence>
<comment type="pathway">
    <text evidence="6">Amino-acid biosynthesis; L-methionine biosynthesis via de novo pathway.</text>
</comment>
<name>A0AAN9JA84_CLITE</name>
<dbReference type="SUPFAM" id="SSF55021">
    <property type="entry name" value="ACT-like"/>
    <property type="match status" value="1"/>
</dbReference>
<reference evidence="8 9" key="1">
    <citation type="submission" date="2024-01" db="EMBL/GenBank/DDBJ databases">
        <title>The genomes of 5 underutilized Papilionoideae crops provide insights into root nodulation and disease resistance.</title>
        <authorList>
            <person name="Yuan L."/>
        </authorList>
    </citation>
    <scope>NUCLEOTIDE SEQUENCE [LARGE SCALE GENOMIC DNA]</scope>
    <source>
        <strain evidence="8">LY-2023</strain>
        <tissue evidence="8">Leaf</tissue>
    </source>
</reference>
<dbReference type="InterPro" id="IPR054352">
    <property type="entry name" value="ACT_Aspartokinase"/>
</dbReference>
<keyword evidence="2" id="KW-0547">Nucleotide-binding</keyword>
<dbReference type="Pfam" id="PF22468">
    <property type="entry name" value="ACT_9"/>
    <property type="match status" value="1"/>
</dbReference>
<dbReference type="EMBL" id="JAYKXN010000004">
    <property type="protein sequence ID" value="KAK7295227.1"/>
    <property type="molecule type" value="Genomic_DNA"/>
</dbReference>
<dbReference type="GO" id="GO:0004072">
    <property type="term" value="F:aspartate kinase activity"/>
    <property type="evidence" value="ECO:0007669"/>
    <property type="project" value="UniProtKB-EC"/>
</dbReference>
<gene>
    <name evidence="8" type="ORF">RJT34_18132</name>
</gene>
<dbReference type="Proteomes" id="UP001359559">
    <property type="component" value="Unassembled WGS sequence"/>
</dbReference>
<comment type="caution">
    <text evidence="8">The sequence shown here is derived from an EMBL/GenBank/DDBJ whole genome shotgun (WGS) entry which is preliminary data.</text>
</comment>
<proteinExistence type="predicted"/>
<keyword evidence="3" id="KW-0418">Kinase</keyword>
<evidence type="ECO:0000313" key="9">
    <source>
        <dbReference type="Proteomes" id="UP001359559"/>
    </source>
</evidence>
<keyword evidence="9" id="KW-1185">Reference proteome</keyword>
<organism evidence="8 9">
    <name type="scientific">Clitoria ternatea</name>
    <name type="common">Butterfly pea</name>
    <dbReference type="NCBI Taxonomy" id="43366"/>
    <lineage>
        <taxon>Eukaryota</taxon>
        <taxon>Viridiplantae</taxon>
        <taxon>Streptophyta</taxon>
        <taxon>Embryophyta</taxon>
        <taxon>Tracheophyta</taxon>
        <taxon>Spermatophyta</taxon>
        <taxon>Magnoliopsida</taxon>
        <taxon>eudicotyledons</taxon>
        <taxon>Gunneridae</taxon>
        <taxon>Pentapetalae</taxon>
        <taxon>rosids</taxon>
        <taxon>fabids</taxon>
        <taxon>Fabales</taxon>
        <taxon>Fabaceae</taxon>
        <taxon>Papilionoideae</taxon>
        <taxon>50 kb inversion clade</taxon>
        <taxon>NPAAA clade</taxon>
        <taxon>indigoferoid/millettioid clade</taxon>
        <taxon>Phaseoleae</taxon>
        <taxon>Clitoria</taxon>
    </lineage>
</organism>
<keyword evidence="4" id="KW-0067">ATP-binding</keyword>
<accession>A0AAN9JA84</accession>
<protein>
    <recommendedName>
        <fullName evidence="1">aspartate kinase</fullName>
        <ecNumber evidence="1">2.7.2.4</ecNumber>
    </recommendedName>
</protein>
<dbReference type="GO" id="GO:0009067">
    <property type="term" value="P:aspartate family amino acid biosynthetic process"/>
    <property type="evidence" value="ECO:0007669"/>
    <property type="project" value="InterPro"/>
</dbReference>
<dbReference type="InterPro" id="IPR011147">
    <property type="entry name" value="Bifunc_Aspkin/hSer_DH"/>
</dbReference>
<evidence type="ECO:0000256" key="2">
    <source>
        <dbReference type="ARBA" id="ARBA00022741"/>
    </source>
</evidence>
<dbReference type="Gene3D" id="3.30.70.260">
    <property type="match status" value="1"/>
</dbReference>
<evidence type="ECO:0000256" key="4">
    <source>
        <dbReference type="ARBA" id="ARBA00022840"/>
    </source>
</evidence>